<evidence type="ECO:0000313" key="3">
    <source>
        <dbReference type="Proteomes" id="UP000548726"/>
    </source>
</evidence>
<comment type="caution">
    <text evidence="2">The sequence shown here is derived from an EMBL/GenBank/DDBJ whole genome shotgun (WGS) entry which is preliminary data.</text>
</comment>
<feature type="chain" id="PRO_5027668326" description="Phosphate starvation-inducible protein PsiF" evidence="1">
    <location>
        <begin position="31"/>
        <end position="95"/>
    </location>
</feature>
<keyword evidence="3" id="KW-1185">Reference proteome</keyword>
<dbReference type="InterPro" id="IPR006311">
    <property type="entry name" value="TAT_signal"/>
</dbReference>
<dbReference type="RefSeq" id="WP_237388861.1">
    <property type="nucleotide sequence ID" value="NZ_BLJP01000006.1"/>
</dbReference>
<name>A0A6V8I832_9PROT</name>
<evidence type="ECO:0008006" key="4">
    <source>
        <dbReference type="Google" id="ProtNLM"/>
    </source>
</evidence>
<reference evidence="2 3" key="1">
    <citation type="journal article" date="2020" name="Cell Rep.">
        <title>Local necrotic cells trigger systemic immune activation via gut microbiome dysbiosis in Drosophila.</title>
        <authorList>
            <person name="Kosakamoto H."/>
            <person name="Yamauchi T."/>
            <person name="Akuzawa-Tokita Y."/>
            <person name="Nishimura K."/>
            <person name="Soga T."/>
            <person name="Murakami T."/>
            <person name="Mori H."/>
            <person name="Yamamoto K."/>
            <person name="Miyazaki R."/>
            <person name="Koto A."/>
            <person name="Miura M."/>
            <person name="Obata F."/>
        </authorList>
    </citation>
    <scope>NUCLEOTIDE SEQUENCE [LARGE SCALE GENOMIC DNA]</scope>
    <source>
        <strain evidence="2 3">Ai</strain>
    </source>
</reference>
<gene>
    <name evidence="2" type="ORF">DmAi_17920</name>
</gene>
<evidence type="ECO:0000256" key="1">
    <source>
        <dbReference type="SAM" id="SignalP"/>
    </source>
</evidence>
<dbReference type="AlphaFoldDB" id="A0A6V8I832"/>
<protein>
    <recommendedName>
        <fullName evidence="4">Phosphate starvation-inducible protein PsiF</fullName>
    </recommendedName>
</protein>
<proteinExistence type="predicted"/>
<dbReference type="EMBL" id="BLJP01000006">
    <property type="protein sequence ID" value="GFE93733.1"/>
    <property type="molecule type" value="Genomic_DNA"/>
</dbReference>
<organism evidence="2 3">
    <name type="scientific">Acetobacter persici</name>
    <dbReference type="NCBI Taxonomy" id="1076596"/>
    <lineage>
        <taxon>Bacteria</taxon>
        <taxon>Pseudomonadati</taxon>
        <taxon>Pseudomonadota</taxon>
        <taxon>Alphaproteobacteria</taxon>
        <taxon>Acetobacterales</taxon>
        <taxon>Acetobacteraceae</taxon>
        <taxon>Acetobacter</taxon>
    </lineage>
</organism>
<evidence type="ECO:0000313" key="2">
    <source>
        <dbReference type="EMBL" id="GFE93733.1"/>
    </source>
</evidence>
<feature type="signal peptide" evidence="1">
    <location>
        <begin position="1"/>
        <end position="30"/>
    </location>
</feature>
<accession>A0A6V8I832</accession>
<keyword evidence="1" id="KW-0732">Signal</keyword>
<dbReference type="GeneID" id="95617305"/>
<sequence length="95" mass="10307">MSILKRRFARTLGLAVGAAALFSTLAPAHAEDDSLRQKQTQACKGDALKLCALAIPNEKKITACMERKKDKLSPQCRAFFENKPAGGKKAPAKKH</sequence>
<dbReference type="PROSITE" id="PS51318">
    <property type="entry name" value="TAT"/>
    <property type="match status" value="1"/>
</dbReference>
<dbReference type="Proteomes" id="UP000548726">
    <property type="component" value="Unassembled WGS sequence"/>
</dbReference>